<dbReference type="PANTHER" id="PTHR11842:SF10">
    <property type="entry name" value="MITOTIC SPINDLE ASSEMBLY CHECKPOINT PROTEIN MAD2B"/>
    <property type="match status" value="1"/>
</dbReference>
<dbReference type="EMBL" id="MU167238">
    <property type="protein sequence ID" value="KAG0148345.1"/>
    <property type="molecule type" value="Genomic_DNA"/>
</dbReference>
<dbReference type="AlphaFoldDB" id="A0A9P6TE35"/>
<protein>
    <recommendedName>
        <fullName evidence="2">HORMA domain-containing protein</fullName>
    </recommendedName>
</protein>
<dbReference type="GO" id="GO:0016035">
    <property type="term" value="C:zeta DNA polymerase complex"/>
    <property type="evidence" value="ECO:0007669"/>
    <property type="project" value="TreeGrafter"/>
</dbReference>
<dbReference type="InterPro" id="IPR045091">
    <property type="entry name" value="Mad2-like"/>
</dbReference>
<evidence type="ECO:0000313" key="3">
    <source>
        <dbReference type="EMBL" id="KAG0148345.1"/>
    </source>
</evidence>
<dbReference type="OrthoDB" id="21254at2759"/>
<comment type="caution">
    <text evidence="3">The sequence shown here is derived from an EMBL/GenBank/DDBJ whole genome shotgun (WGS) entry which is preliminary data.</text>
</comment>
<sequence>MEQEELLEQDTSNNMTFNETIKVISEFLEVAFHNILYTRKVYPADLFEQRKKYEVPVFVSRHPLLTSYISGVVSQSAEEISKGLVNKLVLAIQDGTTPPYEPLEHYVFDLQYLVDPITTFEDEGDRDIRPISAYGTLADAQVHLRAFLIKINQSESLISKLPNRELTWTTFLELNDPTKEPLSGSTKKLDLPPQWVPADDPTTLKNQVQASINSKDFSLKSAPGFENQKKKLIPLKSQGLGMIQLQMFVIEHPLKANLFQQDLNA</sequence>
<comment type="similarity">
    <text evidence="1">Belongs to the MAD2 family.</text>
</comment>
<dbReference type="PANTHER" id="PTHR11842">
    <property type="entry name" value="MITOTIC SPINDLE ASSEMBLY CHECKPOINT PROTEIN MAD2"/>
    <property type="match status" value="1"/>
</dbReference>
<feature type="domain" description="HORMA" evidence="2">
    <location>
        <begin position="18"/>
        <end position="249"/>
    </location>
</feature>
<dbReference type="SUPFAM" id="SSF56019">
    <property type="entry name" value="The spindle assembly checkpoint protein mad2"/>
    <property type="match status" value="1"/>
</dbReference>
<evidence type="ECO:0000259" key="2">
    <source>
        <dbReference type="PROSITE" id="PS50815"/>
    </source>
</evidence>
<dbReference type="Pfam" id="PF02301">
    <property type="entry name" value="HORMA"/>
    <property type="match status" value="1"/>
</dbReference>
<dbReference type="PROSITE" id="PS50815">
    <property type="entry name" value="HORMA"/>
    <property type="match status" value="1"/>
</dbReference>
<accession>A0A9P6TE35</accession>
<dbReference type="InterPro" id="IPR036570">
    <property type="entry name" value="HORMA_dom_sf"/>
</dbReference>
<dbReference type="InterPro" id="IPR003511">
    <property type="entry name" value="HORMA_dom"/>
</dbReference>
<dbReference type="Proteomes" id="UP000886653">
    <property type="component" value="Unassembled WGS sequence"/>
</dbReference>
<proteinExistence type="inferred from homology"/>
<gene>
    <name evidence="3" type="ORF">CROQUDRAFT_105886</name>
</gene>
<reference evidence="3" key="1">
    <citation type="submission" date="2013-11" db="EMBL/GenBank/DDBJ databases">
        <title>Genome sequence of the fusiform rust pathogen reveals effectors for host alternation and coevolution with pine.</title>
        <authorList>
            <consortium name="DOE Joint Genome Institute"/>
            <person name="Smith K."/>
            <person name="Pendleton A."/>
            <person name="Kubisiak T."/>
            <person name="Anderson C."/>
            <person name="Salamov A."/>
            <person name="Aerts A."/>
            <person name="Riley R."/>
            <person name="Clum A."/>
            <person name="Lindquist E."/>
            <person name="Ence D."/>
            <person name="Campbell M."/>
            <person name="Kronenberg Z."/>
            <person name="Feau N."/>
            <person name="Dhillon B."/>
            <person name="Hamelin R."/>
            <person name="Burleigh J."/>
            <person name="Smith J."/>
            <person name="Yandell M."/>
            <person name="Nelson C."/>
            <person name="Grigoriev I."/>
            <person name="Davis J."/>
        </authorList>
    </citation>
    <scope>NUCLEOTIDE SEQUENCE</scope>
    <source>
        <strain evidence="3">G11</strain>
    </source>
</reference>
<dbReference type="Gene3D" id="3.30.900.10">
    <property type="entry name" value="HORMA domain"/>
    <property type="match status" value="1"/>
</dbReference>
<name>A0A9P6TE35_9BASI</name>
<evidence type="ECO:0000313" key="4">
    <source>
        <dbReference type="Proteomes" id="UP000886653"/>
    </source>
</evidence>
<evidence type="ECO:0000256" key="1">
    <source>
        <dbReference type="ARBA" id="ARBA00010348"/>
    </source>
</evidence>
<organism evidence="3 4">
    <name type="scientific">Cronartium quercuum f. sp. fusiforme G11</name>
    <dbReference type="NCBI Taxonomy" id="708437"/>
    <lineage>
        <taxon>Eukaryota</taxon>
        <taxon>Fungi</taxon>
        <taxon>Dikarya</taxon>
        <taxon>Basidiomycota</taxon>
        <taxon>Pucciniomycotina</taxon>
        <taxon>Pucciniomycetes</taxon>
        <taxon>Pucciniales</taxon>
        <taxon>Coleosporiaceae</taxon>
        <taxon>Cronartium</taxon>
    </lineage>
</organism>
<keyword evidence="4" id="KW-1185">Reference proteome</keyword>